<feature type="domain" description="EF-hand" evidence="6">
    <location>
        <begin position="417"/>
        <end position="452"/>
    </location>
</feature>
<dbReference type="Gene3D" id="1.10.238.10">
    <property type="entry name" value="EF-hand"/>
    <property type="match status" value="2"/>
</dbReference>
<protein>
    <recommendedName>
        <fullName evidence="6">EF-hand domain-containing protein</fullName>
    </recommendedName>
</protein>
<dbReference type="InterPro" id="IPR011992">
    <property type="entry name" value="EF-hand-dom_pair"/>
</dbReference>
<organism evidence="7 8">
    <name type="scientific">Digitaria exilis</name>
    <dbReference type="NCBI Taxonomy" id="1010633"/>
    <lineage>
        <taxon>Eukaryota</taxon>
        <taxon>Viridiplantae</taxon>
        <taxon>Streptophyta</taxon>
        <taxon>Embryophyta</taxon>
        <taxon>Tracheophyta</taxon>
        <taxon>Spermatophyta</taxon>
        <taxon>Magnoliopsida</taxon>
        <taxon>Liliopsida</taxon>
        <taxon>Poales</taxon>
        <taxon>Poaceae</taxon>
        <taxon>PACMAD clade</taxon>
        <taxon>Panicoideae</taxon>
        <taxon>Panicodae</taxon>
        <taxon>Paniceae</taxon>
        <taxon>Anthephorinae</taxon>
        <taxon>Digitaria</taxon>
    </lineage>
</organism>
<feature type="domain" description="EF-hand" evidence="6">
    <location>
        <begin position="459"/>
        <end position="493"/>
    </location>
</feature>
<dbReference type="Pfam" id="PF13499">
    <property type="entry name" value="EF-hand_7"/>
    <property type="match status" value="2"/>
</dbReference>
<reference evidence="7" key="1">
    <citation type="submission" date="2020-07" db="EMBL/GenBank/DDBJ databases">
        <title>Genome sequence and genetic diversity analysis of an under-domesticated orphan crop, white fonio (Digitaria exilis).</title>
        <authorList>
            <person name="Bennetzen J.L."/>
            <person name="Chen S."/>
            <person name="Ma X."/>
            <person name="Wang X."/>
            <person name="Yssel A.E.J."/>
            <person name="Chaluvadi S.R."/>
            <person name="Johnson M."/>
            <person name="Gangashetty P."/>
            <person name="Hamidou F."/>
            <person name="Sanogo M.D."/>
            <person name="Zwaenepoel A."/>
            <person name="Wallace J."/>
            <person name="Van De Peer Y."/>
            <person name="Van Deynze A."/>
        </authorList>
    </citation>
    <scope>NUCLEOTIDE SEQUENCE</scope>
    <source>
        <tissue evidence="7">Leaves</tissue>
    </source>
</reference>
<dbReference type="EMBL" id="JACEFO010001603">
    <property type="protein sequence ID" value="KAF8733059.1"/>
    <property type="molecule type" value="Genomic_DNA"/>
</dbReference>
<evidence type="ECO:0000256" key="2">
    <source>
        <dbReference type="ARBA" id="ARBA00022723"/>
    </source>
</evidence>
<dbReference type="InterPro" id="IPR018247">
    <property type="entry name" value="EF_Hand_1_Ca_BS"/>
</dbReference>
<dbReference type="CDD" id="cd00051">
    <property type="entry name" value="EFh"/>
    <property type="match status" value="2"/>
</dbReference>
<evidence type="ECO:0000259" key="6">
    <source>
        <dbReference type="PROSITE" id="PS50222"/>
    </source>
</evidence>
<comment type="function">
    <text evidence="1">Potential calcium sensor.</text>
</comment>
<dbReference type="SUPFAM" id="SSF47473">
    <property type="entry name" value="EF-hand"/>
    <property type="match status" value="1"/>
</dbReference>
<feature type="region of interest" description="Disordered" evidence="5">
    <location>
        <begin position="379"/>
        <end position="421"/>
    </location>
</feature>
<evidence type="ECO:0000256" key="5">
    <source>
        <dbReference type="SAM" id="MobiDB-lite"/>
    </source>
</evidence>
<evidence type="ECO:0000256" key="3">
    <source>
        <dbReference type="ARBA" id="ARBA00022737"/>
    </source>
</evidence>
<evidence type="ECO:0000313" key="8">
    <source>
        <dbReference type="Proteomes" id="UP000636709"/>
    </source>
</evidence>
<accession>A0A835FAH3</accession>
<dbReference type="AlphaFoldDB" id="A0A835FAH3"/>
<feature type="compositionally biased region" description="Low complexity" evidence="5">
    <location>
        <begin position="189"/>
        <end position="204"/>
    </location>
</feature>
<dbReference type="InterPro" id="IPR002048">
    <property type="entry name" value="EF_hand_dom"/>
</dbReference>
<keyword evidence="3" id="KW-0677">Repeat</keyword>
<dbReference type="GO" id="GO:0005509">
    <property type="term" value="F:calcium ion binding"/>
    <property type="evidence" value="ECO:0007669"/>
    <property type="project" value="InterPro"/>
</dbReference>
<evidence type="ECO:0000256" key="4">
    <source>
        <dbReference type="ARBA" id="ARBA00022837"/>
    </source>
</evidence>
<feature type="domain" description="EF-hand" evidence="6">
    <location>
        <begin position="345"/>
        <end position="380"/>
    </location>
</feature>
<keyword evidence="4" id="KW-0106">Calcium</keyword>
<keyword evidence="2" id="KW-0479">Metal-binding</keyword>
<feature type="compositionally biased region" description="Acidic residues" evidence="5">
    <location>
        <begin position="401"/>
        <end position="419"/>
    </location>
</feature>
<keyword evidence="8" id="KW-1185">Reference proteome</keyword>
<dbReference type="OrthoDB" id="26525at2759"/>
<dbReference type="PROSITE" id="PS50222">
    <property type="entry name" value="EF_HAND_2"/>
    <property type="match status" value="4"/>
</dbReference>
<evidence type="ECO:0000313" key="7">
    <source>
        <dbReference type="EMBL" id="KAF8733059.1"/>
    </source>
</evidence>
<feature type="domain" description="EF-hand" evidence="6">
    <location>
        <begin position="309"/>
        <end position="344"/>
    </location>
</feature>
<dbReference type="SMART" id="SM00054">
    <property type="entry name" value="EFh"/>
    <property type="match status" value="4"/>
</dbReference>
<feature type="region of interest" description="Disordered" evidence="5">
    <location>
        <begin position="166"/>
        <end position="204"/>
    </location>
</feature>
<name>A0A835FAH3_9POAL</name>
<dbReference type="InterPro" id="IPR039647">
    <property type="entry name" value="EF_hand_pair_protein_CML-like"/>
</dbReference>
<dbReference type="FunFam" id="1.10.238.10:FF:000089">
    <property type="entry name" value="calmodulin-like protein 3"/>
    <property type="match status" value="1"/>
</dbReference>
<proteinExistence type="predicted"/>
<gene>
    <name evidence="7" type="ORF">HU200_015420</name>
</gene>
<comment type="caution">
    <text evidence="7">The sequence shown here is derived from an EMBL/GenBank/DDBJ whole genome shotgun (WGS) entry which is preliminary data.</text>
</comment>
<sequence length="493" mass="53420">MIGPLTDDDELATTCSSYSAQIDSGIESENRSESAHEGRVTGSVPLCVMLLLSVVYHICLTPAARRRQHLSILRETTRDKGSVDSRSRVIAPSLRLLGENQTVPAVGRRSGRGLRAQLTTVGCRPPVQGPVVHPSGMYFCLCKLHAVFGGAPDALPPTSLAVITSHDRAGRSSHSQHQLPPSPERGRHTTSTLPTPSPSSPLLSSSRLLIYSPTPINRLLVFSLLPDLPPIHTHSQHKRKAEHPPFLTLHGASAPALPPRRPLRPLLLHHLLPLRRRQEKCGDAAGKEARREGEETTAAAAQHKKASADPEADLGIVFSTFDHDGDGFITGFELEESLRRLGIAVSADEAAAMVARVDANSDGLIDIHEFRELYDSIPKKRSHHHRPSGDLGAAREVPVEGAEEGDGEEEEDAGEEEDERDLRDAFDVFDGNKDGLISAEELGTVLGSLGLRRAGDGRPAVAECRDMIRLVDSDGDGMVSFEEFKRMMTVVKA</sequence>
<dbReference type="Proteomes" id="UP000636709">
    <property type="component" value="Unassembled WGS sequence"/>
</dbReference>
<dbReference type="PROSITE" id="PS00018">
    <property type="entry name" value="EF_HAND_1"/>
    <property type="match status" value="4"/>
</dbReference>
<dbReference type="PANTHER" id="PTHR10891">
    <property type="entry name" value="EF-HAND CALCIUM-BINDING DOMAIN CONTAINING PROTEIN"/>
    <property type="match status" value="1"/>
</dbReference>
<evidence type="ECO:0000256" key="1">
    <source>
        <dbReference type="ARBA" id="ARBA00003291"/>
    </source>
</evidence>